<feature type="region of interest" description="Disordered" evidence="1">
    <location>
        <begin position="848"/>
        <end position="917"/>
    </location>
</feature>
<feature type="region of interest" description="Disordered" evidence="1">
    <location>
        <begin position="671"/>
        <end position="693"/>
    </location>
</feature>
<evidence type="ECO:0000256" key="1">
    <source>
        <dbReference type="SAM" id="MobiDB-lite"/>
    </source>
</evidence>
<feature type="compositionally biased region" description="Low complexity" evidence="1">
    <location>
        <begin position="323"/>
        <end position="338"/>
    </location>
</feature>
<dbReference type="Proteomes" id="UP001150925">
    <property type="component" value="Unassembled WGS sequence"/>
</dbReference>
<sequence>MVRTRRTPKANKVNRATNETSNASLITKQSGGPTTPVTPTLPRRQSRLKATSAAATASGGARPGPQSPPKNPPAAVVEVSQYLPRSTSVTSSSGRSSFNAARKASEEHNSNHSNPVNGDGDDSVIITHMPSDVSDITVSNSSGKRNPRPTTKSTVASTVEISSSDSDHVPPLSIRPQRKRTAQRSPSLTSLFSGSWQDVVSGISSTPLDSPGISTTRGRAASDTSQRSRATRSVSSRKTNELQTGSAVDFDLNQQGLGEEWGDLRFNWFESEPSTPAVNLSHASQDVGEISSHLHISSETNIDLLAQLHSLFTPESDQAAGESAPLSAPLVASSKPLPDTTSVDPANHLQALTSLPPLLSPTLPPLMLPGKPMSVSRSASPAAPKSAPVTANTTIDPPPTAALPARRRGRKTRPKLTTATTSATPSAKGTPEVVLPTPQGDESPVVVNNDPVPAAQSSARKPPAKRRKKISSNATSPAKPIQTPTISMSKEAATQSTVAGNTAVTTEKSPVTPTRSVITTPAPKPTPIGQSSPPVVPPPTGTKRKQKLSSLARANRPGALATSRCVSPSLGDDRKRPTPGGPLDVGKLIVKLEKRFNSIPTDPSRVAFTYQTFTDCSVEPDSFPTELPTPNSSINRFGGAGPALLSPSTTNTNQLFPNALRQPIVLDSLEFQDSQPDPSPVSSNTARHLKTTPVSSQVIQPWDTARFQVHLTRPPTILASMDHVNYFRLNSIAASPDHLSASENRDLVELNKKVELERVRFAQYLQELAWPRLGYIPLEINTLVEKQFEFIRRRILISYPTRYTMKNEITMVPTVTAEENSYRLHHSRVLKHVGKCRRVEIPNLSTGKPILRKESPWGNQRGPFGALATDGPQTGVSRQGSRASTPGLSEGAKRPLSSNNLKVNDEPSAAEPDGTWLGTRESYHRQGSVDTPPFTVPDLPQISQDPSVHQLAAEHLPNISVTLETLCTLLTIRANLDQSLDLPLTVVETTPPTSATVPNDPATKSRPQRQVFIDNPWTPAKMSWRERNQLFYDDAVRAQLCTSEHITCDNMADSGVQNGDAAAARLVDTLVQSAKDPHKSTPSKADSPDKPTSTLLRNTMYTATDMESVYQDTNLQYGLWEFGPIKLLIRNSFHGFVSPKDLTGRGATNDGTRSTGNCYVNLGAKLEYQADHGLEIVTDAERAYWWLMTFLSGNAQLLLVRINPLDGQLLQCKLYPMHKIIPDGRWPAPFSQFLYHVLSALNKLPPGRYVLRHRPQEWNMGIFAAQPEQSNTTGSPMGSSGQPATIYNLRERFATIPLTHGAKPGYIPLSNQCPPNRIPNTIPQGTHYTPRADF</sequence>
<feature type="region of interest" description="Disordered" evidence="1">
    <location>
        <begin position="1073"/>
        <end position="1094"/>
    </location>
</feature>
<name>A0A9W8E4T7_9FUNG</name>
<evidence type="ECO:0000313" key="4">
    <source>
        <dbReference type="Proteomes" id="UP001150925"/>
    </source>
</evidence>
<feature type="compositionally biased region" description="Low complexity" evidence="1">
    <location>
        <begin position="33"/>
        <end position="42"/>
    </location>
</feature>
<feature type="domain" description="Little elongation complex subunit 2 C-terminal" evidence="2">
    <location>
        <begin position="1111"/>
        <end position="1311"/>
    </location>
</feature>
<evidence type="ECO:0000313" key="3">
    <source>
        <dbReference type="EMBL" id="KAJ1967941.1"/>
    </source>
</evidence>
<feature type="region of interest" description="Disordered" evidence="1">
    <location>
        <begin position="369"/>
        <end position="582"/>
    </location>
</feature>
<dbReference type="PANTHER" id="PTHR14633:SF3">
    <property type="entry name" value="LITTLE ELONGATION COMPLEX SUBUNIT 2"/>
    <property type="match status" value="1"/>
</dbReference>
<protein>
    <recommendedName>
        <fullName evidence="2">Little elongation complex subunit 2 C-terminal domain-containing protein</fullName>
    </recommendedName>
</protein>
<feature type="region of interest" description="Disordered" evidence="1">
    <location>
        <begin position="1312"/>
        <end position="1334"/>
    </location>
</feature>
<feature type="compositionally biased region" description="Low complexity" evidence="1">
    <location>
        <begin position="672"/>
        <end position="683"/>
    </location>
</feature>
<feature type="compositionally biased region" description="Polar residues" evidence="1">
    <location>
        <begin position="1312"/>
        <end position="1327"/>
    </location>
</feature>
<accession>A0A9W8E4T7</accession>
<feature type="compositionally biased region" description="Polar residues" evidence="1">
    <location>
        <begin position="1080"/>
        <end position="1094"/>
    </location>
</feature>
<feature type="compositionally biased region" description="Polar residues" evidence="1">
    <location>
        <begin position="134"/>
        <end position="164"/>
    </location>
</feature>
<reference evidence="3" key="1">
    <citation type="submission" date="2022-07" db="EMBL/GenBank/DDBJ databases">
        <title>Phylogenomic reconstructions and comparative analyses of Kickxellomycotina fungi.</title>
        <authorList>
            <person name="Reynolds N.K."/>
            <person name="Stajich J.E."/>
            <person name="Barry K."/>
            <person name="Grigoriev I.V."/>
            <person name="Crous P."/>
            <person name="Smith M.E."/>
        </authorList>
    </citation>
    <scope>NUCLEOTIDE SEQUENCE</scope>
    <source>
        <strain evidence="3">RSA 1196</strain>
    </source>
</reference>
<feature type="compositionally biased region" description="Polar residues" evidence="1">
    <location>
        <begin position="871"/>
        <end position="887"/>
    </location>
</feature>
<feature type="compositionally biased region" description="Low complexity" evidence="1">
    <location>
        <begin position="444"/>
        <end position="461"/>
    </location>
</feature>
<dbReference type="GO" id="GO:0045945">
    <property type="term" value="P:positive regulation of transcription by RNA polymerase III"/>
    <property type="evidence" value="ECO:0007669"/>
    <property type="project" value="TreeGrafter"/>
</dbReference>
<dbReference type="OrthoDB" id="289162at2759"/>
<feature type="compositionally biased region" description="Polar residues" evidence="1">
    <location>
        <begin position="14"/>
        <end position="32"/>
    </location>
</feature>
<dbReference type="InterPro" id="IPR019535">
    <property type="entry name" value="ICE2_C"/>
</dbReference>
<feature type="region of interest" description="Disordered" evidence="1">
    <location>
        <begin position="203"/>
        <end position="246"/>
    </location>
</feature>
<feature type="compositionally biased region" description="Low complexity" evidence="1">
    <location>
        <begin position="85"/>
        <end position="97"/>
    </location>
</feature>
<dbReference type="EMBL" id="JANBPY010000256">
    <property type="protein sequence ID" value="KAJ1967941.1"/>
    <property type="molecule type" value="Genomic_DNA"/>
</dbReference>
<dbReference type="GO" id="GO:0042795">
    <property type="term" value="P:snRNA transcription by RNA polymerase II"/>
    <property type="evidence" value="ECO:0007669"/>
    <property type="project" value="TreeGrafter"/>
</dbReference>
<feature type="region of interest" description="Disordered" evidence="1">
    <location>
        <begin position="316"/>
        <end position="345"/>
    </location>
</feature>
<dbReference type="GO" id="GO:0042796">
    <property type="term" value="P:snRNA transcription by RNA polymerase III"/>
    <property type="evidence" value="ECO:0007669"/>
    <property type="project" value="TreeGrafter"/>
</dbReference>
<feature type="compositionally biased region" description="Low complexity" evidence="1">
    <location>
        <begin position="415"/>
        <end position="431"/>
    </location>
</feature>
<dbReference type="GO" id="GO:0008023">
    <property type="term" value="C:transcription elongation factor complex"/>
    <property type="evidence" value="ECO:0007669"/>
    <property type="project" value="InterPro"/>
</dbReference>
<gene>
    <name evidence="3" type="ORF">IWQ62_001549</name>
</gene>
<feature type="compositionally biased region" description="Low complexity" evidence="1">
    <location>
        <begin position="50"/>
        <end position="60"/>
    </location>
</feature>
<feature type="region of interest" description="Disordered" evidence="1">
    <location>
        <begin position="1"/>
        <end position="189"/>
    </location>
</feature>
<keyword evidence="4" id="KW-1185">Reference proteome</keyword>
<feature type="compositionally biased region" description="Low complexity" evidence="1">
    <location>
        <begin position="369"/>
        <end position="388"/>
    </location>
</feature>
<feature type="compositionally biased region" description="Basic residues" evidence="1">
    <location>
        <begin position="405"/>
        <end position="414"/>
    </location>
</feature>
<dbReference type="Pfam" id="PF10505">
    <property type="entry name" value="NARG2_C"/>
    <property type="match status" value="1"/>
</dbReference>
<organism evidence="3 4">
    <name type="scientific">Dispira parvispora</name>
    <dbReference type="NCBI Taxonomy" id="1520584"/>
    <lineage>
        <taxon>Eukaryota</taxon>
        <taxon>Fungi</taxon>
        <taxon>Fungi incertae sedis</taxon>
        <taxon>Zoopagomycota</taxon>
        <taxon>Kickxellomycotina</taxon>
        <taxon>Dimargaritomycetes</taxon>
        <taxon>Dimargaritales</taxon>
        <taxon>Dimargaritaceae</taxon>
        <taxon>Dispira</taxon>
    </lineage>
</organism>
<dbReference type="PANTHER" id="PTHR14633">
    <property type="entry name" value="LITTLE ELONGATION COMPLEX SUBUNIT 2"/>
    <property type="match status" value="1"/>
</dbReference>
<feature type="compositionally biased region" description="Polar residues" evidence="1">
    <location>
        <begin position="482"/>
        <end position="519"/>
    </location>
</feature>
<proteinExistence type="predicted"/>
<comment type="caution">
    <text evidence="3">The sequence shown here is derived from an EMBL/GenBank/DDBJ whole genome shotgun (WGS) entry which is preliminary data.</text>
</comment>
<evidence type="ECO:0000259" key="2">
    <source>
        <dbReference type="Pfam" id="PF10505"/>
    </source>
</evidence>